<dbReference type="RefSeq" id="WP_147851940.1">
    <property type="nucleotide sequence ID" value="NZ_VDUZ01000067.1"/>
</dbReference>
<dbReference type="SUPFAM" id="SSF55729">
    <property type="entry name" value="Acyl-CoA N-acyltransferases (Nat)"/>
    <property type="match status" value="1"/>
</dbReference>
<dbReference type="InterPro" id="IPR000182">
    <property type="entry name" value="GNAT_dom"/>
</dbReference>
<evidence type="ECO:0000259" key="1">
    <source>
        <dbReference type="PROSITE" id="PS51186"/>
    </source>
</evidence>
<organism evidence="2 3">
    <name type="scientific">Vineibacter terrae</name>
    <dbReference type="NCBI Taxonomy" id="2586908"/>
    <lineage>
        <taxon>Bacteria</taxon>
        <taxon>Pseudomonadati</taxon>
        <taxon>Pseudomonadota</taxon>
        <taxon>Alphaproteobacteria</taxon>
        <taxon>Hyphomicrobiales</taxon>
        <taxon>Vineibacter</taxon>
    </lineage>
</organism>
<dbReference type="EMBL" id="VDUZ01000067">
    <property type="protein sequence ID" value="TXL70011.1"/>
    <property type="molecule type" value="Genomic_DNA"/>
</dbReference>
<accession>A0A5C8P9J5</accession>
<dbReference type="CDD" id="cd04301">
    <property type="entry name" value="NAT_SF"/>
    <property type="match status" value="1"/>
</dbReference>
<name>A0A5C8P9J5_9HYPH</name>
<sequence length="131" mass="14580">MITYAVNRKLEAADVARLFDASTIRRPTGDLPRIAKMLEHGNLTISAWDGDKLVGISRALTDFAYCCYLSDLAVDGAYQRHGIGKEMLAITRRELGDQVALILLAAPEAMDYYPKVGFEKIGNGYIVRRTR</sequence>
<dbReference type="Gene3D" id="3.40.630.30">
    <property type="match status" value="1"/>
</dbReference>
<keyword evidence="2" id="KW-0808">Transferase</keyword>
<dbReference type="AlphaFoldDB" id="A0A5C8P9J5"/>
<dbReference type="InterPro" id="IPR053144">
    <property type="entry name" value="Acetyltransferase_Butenolide"/>
</dbReference>
<dbReference type="Pfam" id="PF13673">
    <property type="entry name" value="Acetyltransf_10"/>
    <property type="match status" value="1"/>
</dbReference>
<dbReference type="InterPro" id="IPR016181">
    <property type="entry name" value="Acyl_CoA_acyltransferase"/>
</dbReference>
<evidence type="ECO:0000313" key="2">
    <source>
        <dbReference type="EMBL" id="TXL70011.1"/>
    </source>
</evidence>
<reference evidence="2 3" key="1">
    <citation type="submission" date="2019-06" db="EMBL/GenBank/DDBJ databases">
        <title>New taxonomy in bacterial strain CC-CFT640, isolated from vineyard.</title>
        <authorList>
            <person name="Lin S.-Y."/>
            <person name="Tsai C.-F."/>
            <person name="Young C.-C."/>
        </authorList>
    </citation>
    <scope>NUCLEOTIDE SEQUENCE [LARGE SCALE GENOMIC DNA]</scope>
    <source>
        <strain evidence="2 3">CC-CFT640</strain>
    </source>
</reference>
<keyword evidence="3" id="KW-1185">Reference proteome</keyword>
<dbReference type="PANTHER" id="PTHR43233">
    <property type="entry name" value="FAMILY N-ACETYLTRANSFERASE, PUTATIVE (AFU_ORTHOLOGUE AFUA_6G03350)-RELATED"/>
    <property type="match status" value="1"/>
</dbReference>
<gene>
    <name evidence="2" type="ORF">FHP25_36465</name>
</gene>
<feature type="domain" description="N-acetyltransferase" evidence="1">
    <location>
        <begin position="5"/>
        <end position="131"/>
    </location>
</feature>
<dbReference type="GO" id="GO:0016747">
    <property type="term" value="F:acyltransferase activity, transferring groups other than amino-acyl groups"/>
    <property type="evidence" value="ECO:0007669"/>
    <property type="project" value="InterPro"/>
</dbReference>
<dbReference type="PANTHER" id="PTHR43233:SF1">
    <property type="entry name" value="FAMILY N-ACETYLTRANSFERASE, PUTATIVE (AFU_ORTHOLOGUE AFUA_6G03350)-RELATED"/>
    <property type="match status" value="1"/>
</dbReference>
<comment type="caution">
    <text evidence="2">The sequence shown here is derived from an EMBL/GenBank/DDBJ whole genome shotgun (WGS) entry which is preliminary data.</text>
</comment>
<dbReference type="OrthoDB" id="9775804at2"/>
<protein>
    <submittedName>
        <fullName evidence="2">GNAT family N-acetyltransferase</fullName>
    </submittedName>
</protein>
<dbReference type="Proteomes" id="UP000321638">
    <property type="component" value="Unassembled WGS sequence"/>
</dbReference>
<proteinExistence type="predicted"/>
<dbReference type="PROSITE" id="PS51186">
    <property type="entry name" value="GNAT"/>
    <property type="match status" value="1"/>
</dbReference>
<evidence type="ECO:0000313" key="3">
    <source>
        <dbReference type="Proteomes" id="UP000321638"/>
    </source>
</evidence>